<feature type="domain" description="Alpha-2-macroglobulin" evidence="3">
    <location>
        <begin position="1200"/>
        <end position="1289"/>
    </location>
</feature>
<dbReference type="SMART" id="SM01359">
    <property type="entry name" value="A2M_N_2"/>
    <property type="match status" value="1"/>
</dbReference>
<dbReference type="Pfam" id="PF00207">
    <property type="entry name" value="A2M"/>
    <property type="match status" value="1"/>
</dbReference>
<accession>A0A3B1AFH7</accession>
<dbReference type="SMART" id="SM01419">
    <property type="entry name" value="Thiol-ester_cl"/>
    <property type="match status" value="1"/>
</dbReference>
<evidence type="ECO:0008006" key="5">
    <source>
        <dbReference type="Google" id="ProtNLM"/>
    </source>
</evidence>
<dbReference type="Gene3D" id="1.50.10.20">
    <property type="match status" value="1"/>
</dbReference>
<dbReference type="PANTHER" id="PTHR40094">
    <property type="entry name" value="ALPHA-2-MACROGLOBULIN HOMOLOG"/>
    <property type="match status" value="1"/>
</dbReference>
<reference evidence="4" key="1">
    <citation type="submission" date="2018-06" db="EMBL/GenBank/DDBJ databases">
        <authorList>
            <person name="Zhirakovskaya E."/>
        </authorList>
    </citation>
    <scope>NUCLEOTIDE SEQUENCE</scope>
</reference>
<dbReference type="SUPFAM" id="SSF48239">
    <property type="entry name" value="Terpenoid cyclases/Protein prenyltransferases"/>
    <property type="match status" value="1"/>
</dbReference>
<evidence type="ECO:0000313" key="4">
    <source>
        <dbReference type="EMBL" id="VAW98643.1"/>
    </source>
</evidence>
<dbReference type="InterPro" id="IPR041462">
    <property type="entry name" value="Bact_A2M_MG6"/>
</dbReference>
<dbReference type="InterPro" id="IPR011625">
    <property type="entry name" value="A2M_N_BRD"/>
</dbReference>
<dbReference type="InterPro" id="IPR001599">
    <property type="entry name" value="Macroglobln_a2"/>
</dbReference>
<evidence type="ECO:0000259" key="2">
    <source>
        <dbReference type="SMART" id="SM01359"/>
    </source>
</evidence>
<dbReference type="Pfam" id="PF17972">
    <property type="entry name" value="bMG5"/>
    <property type="match status" value="1"/>
</dbReference>
<dbReference type="Pfam" id="PF07703">
    <property type="entry name" value="A2M_BRD"/>
    <property type="match status" value="1"/>
</dbReference>
<dbReference type="InterPro" id="IPR041203">
    <property type="entry name" value="Bact_A2M_MG5"/>
</dbReference>
<sequence length="1871" mass="207860">MVLLHAPVLKLMLAYVLVSMLLLSGCDFSTGNNTNSLSSVDNNPQWSQFITSHTAGAISKNASIHIRFVNDIVASELVGKDASSVFKVSPNIQGTITYANSREIILQPASALNSNSKFKVSINTNKLLGLESAADKFTFAFQVIRQDFEVNIDGLNTDFQNKKQLELRGSIVTADVEQAERIEKMLQAEYLNNNYGITWQHSANGKRHDFKIADIPRKNNNSNLLLKWNAAVIGVNQQGEQNIEIPALGLFKVIKVQAVQADRQYVKIQFSDVLKANQDISGLVQMPGVKFSSRIDENAILLYPVANLIGDYQVLIEPGIKNFKDLKITKRFDNTIKFSSFKPQVKFSGKGVILPDNDILSIPFEAVNVTGVQVTAFQVFEKNIGQFLQTNQFDGTSEINRVGRYLWRKTIALDSVVPDKWNRYSLDASELLKAHPGGLFRLTLSINRGNSSFTCPEDKTGAVVKKEKDFSNSDEYLDTSLSGWGYAQDYYGQSATPILWGDRENPCKDAYYFYASGVTDSRNFIASNIGIIAKRDKRNKLTIITSDIRTSQAMSGVVISVRNFQGQEMAQLSTNSLGMVSIELNNIPFYLVASKGKQKAYLKLSKGTALATSHFNVGGQQVDNGLKGFIYGERGVWRPGDNIFLTFVLQDKDNTIPTNHPVTMRLYSPKGQLVQTISNNKPMGDFYSFTLKTSENSETGNWTAKAQLGGTIFSKRLKIETVIPNRLKIDMDFGTKQLSKSSMPFNAKLFSQWLHGAKASNLKYDVEVKVSTRRTRFDTFTDFVFDDPAGYFNFSSLVIAEGKLDAEGNANVQKSVDINSQSPGMLTAKFTTRVFEQGGDFSTDSVNIPFSPYENYVGIKLPKGDATRNMLLTDTQHKVEIASLDQKGKKVSLKNIQVTLYKIQWKWWWDKSGDALANYSSSYQTNYLQQSSIATNKNGLGVWQFEVKYPDWGRYLIRACDLDGKHCTGKTLYMDWPGWAGKAREGSATGANSLSVTTDKPKYQVGDTAVIRLPKASKGRALISIENGTEILQQHWLQVGKTSSDFNLKVTAEMAPNVYIHVSLIQPHQNKKNDRPIRLYGVIPLFVNDPKTRLTPQLTTADEWAPKQKVEITVKEANGKPMTYTIAVVDEGLLGITRFKTPDLHKQFYKKEAHGILTWDFYDFVVGAYGGELERLLALGGGDESDSKDKNKDKKRFPPVVQYLGPFQLKAGATAKHHFKLPQYIGAVRVMLVAGNKTAYGKASKSVFVRESLSILATVPRVIGPDEEMTLPVAIFVMDEAIKDVTLKIIPDEHFEVIGADQVGVHFETTGDKLGVLSVKVKSALGRGHIRFIASSANKTTETEVYLDIRSANPETLRQVVMEIKPGKFWQDKIIPHGLLKTNKVTLELSSVLPINLESRLNYLIRYPHGCIEQVTSSVFPQLYLEKFVKLDKPRKQAIDTNINAAIKRLQQFQNNNGSFSYWPGGNGAPSVWGGSYAGHFLLEAQQRGYFIPEGLISNWLSYQAQVANNWLAGSGQSELEQAYRLYTLALANKAEMGAMNRLRESSSLTDISRWQLAHAYEIVGQSDAAAELLATANTDMPDYANEGITFGSRLRDQAIVLNALIKLGRKQQAKKLADVIATQLSSSSWQSTQSVAYALLAMSNFVTHNTLDSQFTFTQQRAVDAGVNAKKAVTQSLHSSAVIYQKLLSNFNRKGETIKLENTSVMTLYGNISVLGIPKSGAEQATAQGLSLAVTYKNSKGEILDVSKLPQGSDIVAVISVKNTITQDLTNLALTHIIPSGWQIHNKRLNSDAAVTENKNSTMDYQDIRDDRLYSYFALKAGEQKQFTVAMNASYLGRFYLPSISVAAMYDATKNARTKGQWIRVVKSVE</sequence>
<protein>
    <recommendedName>
        <fullName evidence="5">Alpha-2-macroglobulin</fullName>
    </recommendedName>
</protein>
<feature type="domain" description="Alpha-2-macroglobulin bait region" evidence="2">
    <location>
        <begin position="994"/>
        <end position="1136"/>
    </location>
</feature>
<dbReference type="InterPro" id="IPR051802">
    <property type="entry name" value="YfhM-like"/>
</dbReference>
<name>A0A3B1AFH7_9ZZZZ</name>
<evidence type="ECO:0000256" key="1">
    <source>
        <dbReference type="ARBA" id="ARBA00022729"/>
    </source>
</evidence>
<dbReference type="InterPro" id="IPR041246">
    <property type="entry name" value="Bact_MG10"/>
</dbReference>
<dbReference type="Pfam" id="PF17973">
    <property type="entry name" value="bMG10"/>
    <property type="match status" value="1"/>
</dbReference>
<dbReference type="GO" id="GO:0005615">
    <property type="term" value="C:extracellular space"/>
    <property type="evidence" value="ECO:0007669"/>
    <property type="project" value="InterPro"/>
</dbReference>
<dbReference type="Pfam" id="PF07678">
    <property type="entry name" value="TED_complement"/>
    <property type="match status" value="1"/>
</dbReference>
<dbReference type="InterPro" id="IPR002890">
    <property type="entry name" value="MG2"/>
</dbReference>
<dbReference type="Gene3D" id="2.60.40.1930">
    <property type="match status" value="1"/>
</dbReference>
<dbReference type="InterPro" id="IPR011626">
    <property type="entry name" value="Alpha-macroglobulin_TED"/>
</dbReference>
<dbReference type="PANTHER" id="PTHR40094:SF1">
    <property type="entry name" value="UBIQUITIN DOMAIN-CONTAINING PROTEIN"/>
    <property type="match status" value="1"/>
</dbReference>
<dbReference type="CDD" id="cd02891">
    <property type="entry name" value="A2M_like"/>
    <property type="match status" value="1"/>
</dbReference>
<keyword evidence="1" id="KW-0732">Signal</keyword>
<dbReference type="GO" id="GO:0004866">
    <property type="term" value="F:endopeptidase inhibitor activity"/>
    <property type="evidence" value="ECO:0007669"/>
    <property type="project" value="InterPro"/>
</dbReference>
<dbReference type="EMBL" id="UOFS01000038">
    <property type="protein sequence ID" value="VAW98643.1"/>
    <property type="molecule type" value="Genomic_DNA"/>
</dbReference>
<gene>
    <name evidence="4" type="ORF">MNBD_GAMMA22-1596</name>
</gene>
<dbReference type="Pfam" id="PF01835">
    <property type="entry name" value="MG2"/>
    <property type="match status" value="1"/>
</dbReference>
<proteinExistence type="predicted"/>
<dbReference type="InterPro" id="IPR008930">
    <property type="entry name" value="Terpenoid_cyclase/PrenylTrfase"/>
</dbReference>
<dbReference type="SMART" id="SM01360">
    <property type="entry name" value="A2M"/>
    <property type="match status" value="1"/>
</dbReference>
<dbReference type="InterPro" id="IPR047565">
    <property type="entry name" value="Alpha-macroglob_thiol-ester_cl"/>
</dbReference>
<evidence type="ECO:0000259" key="3">
    <source>
        <dbReference type="SMART" id="SM01360"/>
    </source>
</evidence>
<dbReference type="Pfam" id="PF17962">
    <property type="entry name" value="bMG6"/>
    <property type="match status" value="1"/>
</dbReference>
<organism evidence="4">
    <name type="scientific">hydrothermal vent metagenome</name>
    <dbReference type="NCBI Taxonomy" id="652676"/>
    <lineage>
        <taxon>unclassified sequences</taxon>
        <taxon>metagenomes</taxon>
        <taxon>ecological metagenomes</taxon>
    </lineage>
</organism>
<dbReference type="InterPro" id="IPR021868">
    <property type="entry name" value="Alpha_2_Macroglob_MG3"/>
</dbReference>
<dbReference type="Pfam" id="PF11974">
    <property type="entry name" value="bMG3"/>
    <property type="match status" value="1"/>
</dbReference>